<dbReference type="GeneID" id="69059287"/>
<feature type="transmembrane region" description="Helical" evidence="1">
    <location>
        <begin position="7"/>
        <end position="28"/>
    </location>
</feature>
<dbReference type="RefSeq" id="WP_003553175.1">
    <property type="nucleotide sequence ID" value="NZ_CABKOL010000104.1"/>
</dbReference>
<feature type="transmembrane region" description="Helical" evidence="1">
    <location>
        <begin position="108"/>
        <end position="130"/>
    </location>
</feature>
<feature type="transmembrane region" description="Helical" evidence="1">
    <location>
        <begin position="187"/>
        <end position="214"/>
    </location>
</feature>
<feature type="transmembrane region" description="Helical" evidence="1">
    <location>
        <begin position="48"/>
        <end position="70"/>
    </location>
</feature>
<accession>A0A6P1E6M1</accession>
<dbReference type="EMBL" id="CP047121">
    <property type="protein sequence ID" value="QHB53036.1"/>
    <property type="molecule type" value="Genomic_DNA"/>
</dbReference>
<evidence type="ECO:0000313" key="2">
    <source>
        <dbReference type="EMBL" id="QHB53036.1"/>
    </source>
</evidence>
<evidence type="ECO:0000313" key="3">
    <source>
        <dbReference type="Proteomes" id="UP000465035"/>
    </source>
</evidence>
<reference evidence="2 3" key="1">
    <citation type="submission" date="2019-12" db="EMBL/GenBank/DDBJ databases">
        <title>Lactobacillus hilgardii FLUB.</title>
        <authorList>
            <person name="Gustaw K."/>
        </authorList>
    </citation>
    <scope>NUCLEOTIDE SEQUENCE [LARGE SCALE GENOMIC DNA]</scope>
    <source>
        <strain evidence="2 3">FLUB</strain>
    </source>
</reference>
<name>A0A6P1E6M1_LENHI</name>
<sequence>MLKTIMINIATVLGFLIGVPFLFIFLLAMINRNTKAVIAKRFGINGQLIFGFLGVIIHEASHLIVALVFGHKIKTVRLIRRPTIDNPSLGYVNHTWQPRNLYQTIGNLFIGVAPIFGCCTTILFLARWLLPNIYNRLVTLTYQPLSITAVPAFQWGPMLLFILLTANICIGGFDLSSSDYRNSIQGLATTILLLISLTIVLSLIPIGTTVFAALYQAIKVITVISTFNLLISAVLNLVFKLI</sequence>
<keyword evidence="1" id="KW-0812">Transmembrane</keyword>
<organism evidence="2 3">
    <name type="scientific">Lentilactobacillus hilgardii</name>
    <name type="common">Lactobacillus hilgardii</name>
    <dbReference type="NCBI Taxonomy" id="1588"/>
    <lineage>
        <taxon>Bacteria</taxon>
        <taxon>Bacillati</taxon>
        <taxon>Bacillota</taxon>
        <taxon>Bacilli</taxon>
        <taxon>Lactobacillales</taxon>
        <taxon>Lactobacillaceae</taxon>
        <taxon>Lentilactobacillus</taxon>
    </lineage>
</organism>
<evidence type="ECO:0000256" key="1">
    <source>
        <dbReference type="SAM" id="Phobius"/>
    </source>
</evidence>
<gene>
    <name evidence="2" type="ORF">GQR93_12970</name>
</gene>
<feature type="transmembrane region" description="Helical" evidence="1">
    <location>
        <begin position="220"/>
        <end position="239"/>
    </location>
</feature>
<keyword evidence="1" id="KW-1133">Transmembrane helix</keyword>
<dbReference type="Proteomes" id="UP000465035">
    <property type="component" value="Chromosome"/>
</dbReference>
<proteinExistence type="predicted"/>
<protein>
    <submittedName>
        <fullName evidence="2">Uncharacterized protein</fullName>
    </submittedName>
</protein>
<keyword evidence="1" id="KW-0472">Membrane</keyword>
<dbReference type="AlphaFoldDB" id="A0A6P1E6M1"/>
<feature type="transmembrane region" description="Helical" evidence="1">
    <location>
        <begin position="155"/>
        <end position="175"/>
    </location>
</feature>